<gene>
    <name evidence="2" type="ORF">C7S16_1876</name>
</gene>
<feature type="region of interest" description="Disordered" evidence="1">
    <location>
        <begin position="20"/>
        <end position="42"/>
    </location>
</feature>
<evidence type="ECO:0000313" key="3">
    <source>
        <dbReference type="Proteomes" id="UP001272137"/>
    </source>
</evidence>
<dbReference type="EMBL" id="QXCT01000002">
    <property type="protein sequence ID" value="MDW9256013.1"/>
    <property type="molecule type" value="Genomic_DNA"/>
</dbReference>
<evidence type="ECO:0000313" key="2">
    <source>
        <dbReference type="EMBL" id="MDW9256013.1"/>
    </source>
</evidence>
<proteinExistence type="predicted"/>
<evidence type="ECO:0000256" key="1">
    <source>
        <dbReference type="SAM" id="MobiDB-lite"/>
    </source>
</evidence>
<comment type="caution">
    <text evidence="2">The sequence shown here is derived from an EMBL/GenBank/DDBJ whole genome shotgun (WGS) entry which is preliminary data.</text>
</comment>
<protein>
    <submittedName>
        <fullName evidence="2">Uncharacterized protein</fullName>
    </submittedName>
</protein>
<organism evidence="2 3">
    <name type="scientific">Burkholderia thailandensis</name>
    <dbReference type="NCBI Taxonomy" id="57975"/>
    <lineage>
        <taxon>Bacteria</taxon>
        <taxon>Pseudomonadati</taxon>
        <taxon>Pseudomonadota</taxon>
        <taxon>Betaproteobacteria</taxon>
        <taxon>Burkholderiales</taxon>
        <taxon>Burkholderiaceae</taxon>
        <taxon>Burkholderia</taxon>
        <taxon>pseudomallei group</taxon>
    </lineage>
</organism>
<dbReference type="AlphaFoldDB" id="A0AAW9CYP7"/>
<reference evidence="2" key="1">
    <citation type="submission" date="2018-08" db="EMBL/GenBank/DDBJ databases">
        <title>Identification of Burkholderia cepacia strains that express a Burkholderia pseudomallei-like capsular polysaccharide.</title>
        <authorList>
            <person name="Burtnick M.N."/>
            <person name="Vongsouvath M."/>
            <person name="Newton P."/>
            <person name="Wuthiekanun V."/>
            <person name="Limmathurotsakul D."/>
            <person name="Brett P.J."/>
            <person name="Chantratita N."/>
            <person name="Dance D.A."/>
        </authorList>
    </citation>
    <scope>NUCLEOTIDE SEQUENCE</scope>
    <source>
        <strain evidence="2">SBXCC001</strain>
    </source>
</reference>
<dbReference type="Proteomes" id="UP001272137">
    <property type="component" value="Unassembled WGS sequence"/>
</dbReference>
<feature type="compositionally biased region" description="Basic and acidic residues" evidence="1">
    <location>
        <begin position="28"/>
        <end position="42"/>
    </location>
</feature>
<sequence>MRSISARHYLSARISDSTHWNQFQNKTGNRDADRAGRPLRSE</sequence>
<accession>A0AAW9CYP7</accession>
<name>A0AAW9CYP7_BURTH</name>